<dbReference type="AlphaFoldDB" id="A0A3N0E8N4"/>
<dbReference type="SUPFAM" id="SSF51905">
    <property type="entry name" value="FAD/NAD(P)-binding domain"/>
    <property type="match status" value="1"/>
</dbReference>
<sequence length="356" mass="38460">MESALSNDSSCATSWRRPSRRSSTFERWTWWRRFRPRTQTTGITTRETTVYDVTIIGGGPAGTSAALALGRARRRTLLFDSGQGRNGSASTVRMFFSRDGAAPEDLRAEAAYQLGSYPDVETREQRVVTAKGAGDEFVVRTEDGTTYASRRLLLTAGVTDVLPPIPGLADLWGKNAVTCPYCHGWEVRDRPLGVIMMSHEDVYFSLMLLKWSVDVSFFTNGSALDPTGRSTLEGAGIRVIDGDIAAVNRDEKNDSVILLAGGASFSCATLFLRPPFEHNGGFVDDLGCRVLDDTCIEVDEHGQTSVPGVYAAGDLARRPSMPAAATYVVAAAAEGTLAALSIDRDMMLADIPKGTT</sequence>
<evidence type="ECO:0000256" key="3">
    <source>
        <dbReference type="ARBA" id="ARBA00048132"/>
    </source>
</evidence>
<dbReference type="PRINTS" id="PR00368">
    <property type="entry name" value="FADPNR"/>
</dbReference>
<comment type="caution">
    <text evidence="5">The sequence shown here is derived from an EMBL/GenBank/DDBJ whole genome shotgun (WGS) entry which is preliminary data.</text>
</comment>
<evidence type="ECO:0000313" key="6">
    <source>
        <dbReference type="Proteomes" id="UP000269198"/>
    </source>
</evidence>
<gene>
    <name evidence="5" type="ORF">EFW17_13260</name>
</gene>
<dbReference type="EMBL" id="RJMB01000012">
    <property type="protein sequence ID" value="RNL84191.1"/>
    <property type="molecule type" value="Genomic_DNA"/>
</dbReference>
<organism evidence="5 6">
    <name type="scientific">Halostreptopolyspora alba</name>
    <dbReference type="NCBI Taxonomy" id="2487137"/>
    <lineage>
        <taxon>Bacteria</taxon>
        <taxon>Bacillati</taxon>
        <taxon>Actinomycetota</taxon>
        <taxon>Actinomycetes</taxon>
        <taxon>Streptosporangiales</taxon>
        <taxon>Nocardiopsidaceae</taxon>
        <taxon>Halostreptopolyspora</taxon>
    </lineage>
</organism>
<keyword evidence="6" id="KW-1185">Reference proteome</keyword>
<comment type="catalytic activity">
    <reaction evidence="3">
        <text>[thioredoxin]-dithiol + NADP(+) = [thioredoxin]-disulfide + NADPH + H(+)</text>
        <dbReference type="Rhea" id="RHEA:20345"/>
        <dbReference type="Rhea" id="RHEA-COMP:10698"/>
        <dbReference type="Rhea" id="RHEA-COMP:10700"/>
        <dbReference type="ChEBI" id="CHEBI:15378"/>
        <dbReference type="ChEBI" id="CHEBI:29950"/>
        <dbReference type="ChEBI" id="CHEBI:50058"/>
        <dbReference type="ChEBI" id="CHEBI:57783"/>
        <dbReference type="ChEBI" id="CHEBI:58349"/>
        <dbReference type="EC" id="1.8.1.9"/>
    </reaction>
</comment>
<evidence type="ECO:0000259" key="4">
    <source>
        <dbReference type="Pfam" id="PF07992"/>
    </source>
</evidence>
<dbReference type="GO" id="GO:0004791">
    <property type="term" value="F:thioredoxin-disulfide reductase (NADPH) activity"/>
    <property type="evidence" value="ECO:0007669"/>
    <property type="project" value="UniProtKB-EC"/>
</dbReference>
<dbReference type="InterPro" id="IPR023753">
    <property type="entry name" value="FAD/NAD-binding_dom"/>
</dbReference>
<evidence type="ECO:0000256" key="2">
    <source>
        <dbReference type="ARBA" id="ARBA00023002"/>
    </source>
</evidence>
<name>A0A3N0E8N4_9ACTN</name>
<feature type="domain" description="FAD/NAD(P)-binding" evidence="4">
    <location>
        <begin position="232"/>
        <end position="321"/>
    </location>
</feature>
<dbReference type="Proteomes" id="UP000269198">
    <property type="component" value="Unassembled WGS sequence"/>
</dbReference>
<dbReference type="InterPro" id="IPR050097">
    <property type="entry name" value="Ferredoxin-NADP_redctase_2"/>
</dbReference>
<feature type="domain" description="FAD/NAD(P)-binding" evidence="4">
    <location>
        <begin position="51"/>
        <end position="191"/>
    </location>
</feature>
<reference evidence="5 6" key="1">
    <citation type="submission" date="2018-11" db="EMBL/GenBank/DDBJ databases">
        <title>The genome draft of YIM 96095.</title>
        <authorList>
            <person name="Tang S.-K."/>
            <person name="Chunyu W.-X."/>
            <person name="Feng Y.-Z."/>
        </authorList>
    </citation>
    <scope>NUCLEOTIDE SEQUENCE [LARGE SCALE GENOMIC DNA]</scope>
    <source>
        <strain evidence="5 6">YIM 96095</strain>
    </source>
</reference>
<dbReference type="Gene3D" id="3.50.50.60">
    <property type="entry name" value="FAD/NAD(P)-binding domain"/>
    <property type="match status" value="2"/>
</dbReference>
<dbReference type="InterPro" id="IPR036188">
    <property type="entry name" value="FAD/NAD-bd_sf"/>
</dbReference>
<evidence type="ECO:0000313" key="5">
    <source>
        <dbReference type="EMBL" id="RNL84191.1"/>
    </source>
</evidence>
<proteinExistence type="predicted"/>
<keyword evidence="1" id="KW-0285">Flavoprotein</keyword>
<evidence type="ECO:0000256" key="1">
    <source>
        <dbReference type="ARBA" id="ARBA00022630"/>
    </source>
</evidence>
<accession>A0A3N0E8N4</accession>
<protein>
    <submittedName>
        <fullName evidence="5">NAD(P)/FAD-dependent oxidoreductase</fullName>
    </submittedName>
</protein>
<dbReference type="PRINTS" id="PR00469">
    <property type="entry name" value="PNDRDTASEII"/>
</dbReference>
<dbReference type="Pfam" id="PF07992">
    <property type="entry name" value="Pyr_redox_2"/>
    <property type="match status" value="2"/>
</dbReference>
<dbReference type="PANTHER" id="PTHR48105">
    <property type="entry name" value="THIOREDOXIN REDUCTASE 1-RELATED-RELATED"/>
    <property type="match status" value="1"/>
</dbReference>
<keyword evidence="2" id="KW-0560">Oxidoreductase</keyword>